<dbReference type="EMBL" id="JBHHMI010000017">
    <property type="protein sequence ID" value="MFB5268606.1"/>
    <property type="molecule type" value="Genomic_DNA"/>
</dbReference>
<reference evidence="1 2" key="1">
    <citation type="submission" date="2024-09" db="EMBL/GenBank/DDBJ databases">
        <title>Paenibacillus zeirhizospherea sp. nov., isolated from surface of the maize (Zea mays) roots in a horticulture field, Hungary.</title>
        <authorList>
            <person name="Marton D."/>
            <person name="Farkas M."/>
            <person name="Bedics A."/>
            <person name="Toth E."/>
            <person name="Tancsics A."/>
            <person name="Boka K."/>
            <person name="Maroti G."/>
            <person name="Kriszt B."/>
            <person name="Cserhati M."/>
        </authorList>
    </citation>
    <scope>NUCLEOTIDE SEQUENCE [LARGE SCALE GENOMIC DNA]</scope>
    <source>
        <strain evidence="1 2">KCTC 33519</strain>
    </source>
</reference>
<comment type="caution">
    <text evidence="1">The sequence shown here is derived from an EMBL/GenBank/DDBJ whole genome shotgun (WGS) entry which is preliminary data.</text>
</comment>
<gene>
    <name evidence="1" type="ORF">ACE41H_17735</name>
</gene>
<dbReference type="RefSeq" id="WP_375356834.1">
    <property type="nucleotide sequence ID" value="NZ_JBHHMI010000017.1"/>
</dbReference>
<organism evidence="1 2">
    <name type="scientific">Paenibacillus enshidis</name>
    <dbReference type="NCBI Taxonomy" id="1458439"/>
    <lineage>
        <taxon>Bacteria</taxon>
        <taxon>Bacillati</taxon>
        <taxon>Bacillota</taxon>
        <taxon>Bacilli</taxon>
        <taxon>Bacillales</taxon>
        <taxon>Paenibacillaceae</taxon>
        <taxon>Paenibacillus</taxon>
    </lineage>
</organism>
<sequence length="80" mass="9239">MICREQLLKSIQAVHVAVTSYANCICEDVTEQEREMLFMSGLELSKQLAELRKMYTKQYKFDPITGSQTELKISCNCQKN</sequence>
<keyword evidence="2" id="KW-1185">Reference proteome</keyword>
<protein>
    <submittedName>
        <fullName evidence="1">Uncharacterized protein</fullName>
    </submittedName>
</protein>
<proteinExistence type="predicted"/>
<evidence type="ECO:0000313" key="2">
    <source>
        <dbReference type="Proteomes" id="UP001580346"/>
    </source>
</evidence>
<dbReference type="Proteomes" id="UP001580346">
    <property type="component" value="Unassembled WGS sequence"/>
</dbReference>
<evidence type="ECO:0000313" key="1">
    <source>
        <dbReference type="EMBL" id="MFB5268606.1"/>
    </source>
</evidence>
<accession>A0ABV5AWL9</accession>
<name>A0ABV5AWL9_9BACL</name>